<dbReference type="InterPro" id="IPR036322">
    <property type="entry name" value="WD40_repeat_dom_sf"/>
</dbReference>
<dbReference type="Gene3D" id="2.130.10.10">
    <property type="entry name" value="YVTN repeat-like/Quinoprotein amine dehydrogenase"/>
    <property type="match status" value="1"/>
</dbReference>
<sequence>MVVATSPLPSRKSWRPSQVSMSSSSMSLCNADTPSATVANAVSQNSQMTRAFTASNSLHIMNHHLSESADIANSRESLITDLHPRYSEYEDAQDYNSSSNYGAPQPLIVSTTVPVPDKLKFFNVSPSLFSSSVSTSPRMTRHLSAQSSFGTTGCDLVPCSEDAAILDFNSVQTQKSPVHKPDSPLVCNDVKNEGKSKSANEIDTAALMKSMEDSGCTCNSPPSGFCDSSRTSGISTQRTSKTSSSSQSSGIRTEDALLWQHTDGEVLGIKELQEQLEKSLEREACLQQMLHHREARMAELDQRISLMEDTDDRHCELSIPDGASCATLRQMLKEMEKKRRCLNNKIQFLITEVRDLSMVRQMLTDHGAKQARYTKRLTADLLKWKQDYVKLLESCIGAVQADIAQSLLLSDYGRKKCQARINELLDEARRKDPTLPSLKKPKGIAYHVDFYGFKQNYNDDLGLIHYVCRHLREFFVRQMVGEDETIQQWNDVLRQPNRELTRAELKYLCRAGVPTQYRRGVWRMLIHGELKQMMAEKGPHYYNRLVAEISESTVATTYRKQISLDLLRTMPNNVEFDSPDASGIQQLQELLQAYSIHNPEIGYCQGMNFLAAVALTILKKEDAFWCLTAILEKYLPTKYFNCGLINAQVDQLVLKDLLSSKLPRLAEHIQRMDIDISAITLNWFLALFYDSVPFETLLRIWDIFLVEGSKCLFRFALALLKRNEDMLMLQTDTISFWKCLKSASRLTYDAQSLIVTAYEELHPFAARSVISNLQNNHYEILNREMSEKRRLWENVVKEVAEEHMDESPAVMQRRTKSERQCIQTATCLKNGKIWLCYGAKSQAVISELTMNDNQMANAGIELDACVTCLSVLNDDIVLIGTFGCKLMAYSVHSKEQLWILTVHDSVTEIEVVHWEEDNANKVFAGLSNGELLVMENVGEKEPKDSVYNLIIGFTRISSLLLVDHQIWCACGNTVYIFHASTLDYQGQFSVSNSALDLILTMKTGSYGVWIAVRGSSVIELWNPKTLNRMLLFDTFTDTCVTRREEEEGTFNLHRVTAILPYESTLWVGTGSGEIVVFEIRDSEADNQFEFQEVQPLENSLINLSLNSQQTCPDKLTAPAEAGAENNNKVPSRVNEKTTLGSSCAAIQDVGIYDCVDNSQESACSIGLGEEALTMNRKTARSQSLPSTAQNIDPLGIELMETAEKLLEEYGRAQTIKVSEQTIQKEIESHCDDSDHDKVESDKSRSKATEGGPENQLTGHDKFDSTSSYGSFNIRDSVDIESDTTSPVLLNTNAVFYPLRHNPKAVENSDAPNSRFQMIPIARNKVSETPIRLFIMQRKAGGETVIVSCATFFNDDDAVLKWHRLQKESLIWTNQPILFYDSESHQVQIPSYMMNTVRMRREGKRRITVAT</sequence>
<reference evidence="5" key="1">
    <citation type="submission" date="2024-06" db="EMBL/GenBank/DDBJ databases">
        <authorList>
            <person name="Liu X."/>
            <person name="Lenzi L."/>
            <person name="Haldenby T S."/>
            <person name="Uol C."/>
        </authorList>
    </citation>
    <scope>NUCLEOTIDE SEQUENCE</scope>
</reference>
<dbReference type="SMART" id="SM00164">
    <property type="entry name" value="TBC"/>
    <property type="match status" value="1"/>
</dbReference>
<feature type="coiled-coil region" evidence="2">
    <location>
        <begin position="325"/>
        <end position="352"/>
    </location>
</feature>
<evidence type="ECO:0000313" key="5">
    <source>
        <dbReference type="EMBL" id="CAL5134591.1"/>
    </source>
</evidence>
<gene>
    <name evidence="5" type="ORF">CDAUBV1_LOCUS8374</name>
</gene>
<dbReference type="SUPFAM" id="SSF47923">
    <property type="entry name" value="Ypt/Rab-GAP domain of gyp1p"/>
    <property type="match status" value="2"/>
</dbReference>
<feature type="compositionally biased region" description="Basic and acidic residues" evidence="3">
    <location>
        <begin position="1227"/>
        <end position="1247"/>
    </location>
</feature>
<accession>A0AAV2TEY9</accession>
<dbReference type="InterPro" id="IPR056602">
    <property type="entry name" value="Beta-prop_LRRK2"/>
</dbReference>
<name>A0AAV2TEY9_CALDB</name>
<dbReference type="InterPro" id="IPR050302">
    <property type="entry name" value="Rab_GAP_TBC_domain"/>
</dbReference>
<feature type="compositionally biased region" description="Basic and acidic residues" evidence="3">
    <location>
        <begin position="190"/>
        <end position="199"/>
    </location>
</feature>
<dbReference type="SUPFAM" id="SSF50978">
    <property type="entry name" value="WD40 repeat-like"/>
    <property type="match status" value="1"/>
</dbReference>
<comment type="caution">
    <text evidence="5">The sequence shown here is derived from an EMBL/GenBank/DDBJ whole genome shotgun (WGS) entry which is preliminary data.</text>
</comment>
<dbReference type="GO" id="GO:0031267">
    <property type="term" value="F:small GTPase binding"/>
    <property type="evidence" value="ECO:0007669"/>
    <property type="project" value="TreeGrafter"/>
</dbReference>
<dbReference type="Proteomes" id="UP001497525">
    <property type="component" value="Unassembled WGS sequence"/>
</dbReference>
<evidence type="ECO:0000259" key="4">
    <source>
        <dbReference type="PROSITE" id="PS50086"/>
    </source>
</evidence>
<evidence type="ECO:0000256" key="1">
    <source>
        <dbReference type="ARBA" id="ARBA00004300"/>
    </source>
</evidence>
<feature type="region of interest" description="Disordered" evidence="3">
    <location>
        <begin position="227"/>
        <end position="251"/>
    </location>
</feature>
<dbReference type="FunFam" id="1.10.8.270:FF:000026">
    <property type="entry name" value="TBC (Tre-2/Bub2/Cdc16) domain family"/>
    <property type="match status" value="1"/>
</dbReference>
<dbReference type="Pfam" id="PF00566">
    <property type="entry name" value="RabGAP-TBC"/>
    <property type="match status" value="1"/>
</dbReference>
<dbReference type="EMBL" id="CAXLJL010000212">
    <property type="protein sequence ID" value="CAL5134591.1"/>
    <property type="molecule type" value="Genomic_DNA"/>
</dbReference>
<evidence type="ECO:0000313" key="6">
    <source>
        <dbReference type="Proteomes" id="UP001497525"/>
    </source>
</evidence>
<dbReference type="InterPro" id="IPR015943">
    <property type="entry name" value="WD40/YVTN_repeat-like_dom_sf"/>
</dbReference>
<dbReference type="Pfam" id="PF23748">
    <property type="entry name" value="Beta-prop_LRRK2"/>
    <property type="match status" value="1"/>
</dbReference>
<evidence type="ECO:0000256" key="3">
    <source>
        <dbReference type="SAM" id="MobiDB-lite"/>
    </source>
</evidence>
<dbReference type="Gene3D" id="1.10.472.80">
    <property type="entry name" value="Ypt/Rab-GAP domain of gyp1p, domain 3"/>
    <property type="match status" value="1"/>
</dbReference>
<feature type="region of interest" description="Disordered" evidence="3">
    <location>
        <begin position="1227"/>
        <end position="1263"/>
    </location>
</feature>
<keyword evidence="2" id="KW-0175">Coiled coil</keyword>
<organism evidence="5 6">
    <name type="scientific">Calicophoron daubneyi</name>
    <name type="common">Rumen fluke</name>
    <name type="synonym">Paramphistomum daubneyi</name>
    <dbReference type="NCBI Taxonomy" id="300641"/>
    <lineage>
        <taxon>Eukaryota</taxon>
        <taxon>Metazoa</taxon>
        <taxon>Spiralia</taxon>
        <taxon>Lophotrochozoa</taxon>
        <taxon>Platyhelminthes</taxon>
        <taxon>Trematoda</taxon>
        <taxon>Digenea</taxon>
        <taxon>Plagiorchiida</taxon>
        <taxon>Pronocephalata</taxon>
        <taxon>Paramphistomoidea</taxon>
        <taxon>Paramphistomidae</taxon>
        <taxon>Calicophoron</taxon>
    </lineage>
</organism>
<dbReference type="InterPro" id="IPR000195">
    <property type="entry name" value="Rab-GAP-TBC_dom"/>
</dbReference>
<dbReference type="GO" id="GO:0005813">
    <property type="term" value="C:centrosome"/>
    <property type="evidence" value="ECO:0007669"/>
    <property type="project" value="UniProtKB-SubCell"/>
</dbReference>
<dbReference type="PROSITE" id="PS50086">
    <property type="entry name" value="TBC_RABGAP"/>
    <property type="match status" value="1"/>
</dbReference>
<feature type="domain" description="Rab-GAP TBC" evidence="4">
    <location>
        <begin position="512"/>
        <end position="708"/>
    </location>
</feature>
<dbReference type="PANTHER" id="PTHR47219:SF20">
    <property type="entry name" value="TBC1 DOMAIN FAMILY MEMBER 2B"/>
    <property type="match status" value="1"/>
</dbReference>
<feature type="region of interest" description="Disordered" evidence="3">
    <location>
        <begin position="174"/>
        <end position="199"/>
    </location>
</feature>
<comment type="subcellular location">
    <subcellularLocation>
        <location evidence="1">Cytoplasm</location>
        <location evidence="1">Cytoskeleton</location>
        <location evidence="1">Microtubule organizing center</location>
        <location evidence="1">Centrosome</location>
    </subcellularLocation>
</comment>
<dbReference type="Gene3D" id="1.10.8.270">
    <property type="entry name" value="putative rabgap domain of human tbc1 domain family member 14 like domains"/>
    <property type="match status" value="1"/>
</dbReference>
<dbReference type="PANTHER" id="PTHR47219">
    <property type="entry name" value="RAB GTPASE-ACTIVATING PROTEIN 1-LIKE"/>
    <property type="match status" value="1"/>
</dbReference>
<proteinExistence type="predicted"/>
<evidence type="ECO:0000256" key="2">
    <source>
        <dbReference type="SAM" id="Coils"/>
    </source>
</evidence>
<protein>
    <recommendedName>
        <fullName evidence="4">Rab-GAP TBC domain-containing protein</fullName>
    </recommendedName>
</protein>
<dbReference type="GO" id="GO:0005096">
    <property type="term" value="F:GTPase activator activity"/>
    <property type="evidence" value="ECO:0007669"/>
    <property type="project" value="TreeGrafter"/>
</dbReference>
<dbReference type="InterPro" id="IPR035969">
    <property type="entry name" value="Rab-GAP_TBC_sf"/>
</dbReference>
<feature type="region of interest" description="Disordered" evidence="3">
    <location>
        <begin position="1"/>
        <end position="26"/>
    </location>
</feature>
<feature type="compositionally biased region" description="Low complexity" evidence="3">
    <location>
        <begin position="235"/>
        <end position="249"/>
    </location>
</feature>